<dbReference type="InterPro" id="IPR035488">
    <property type="entry name" value="FrlB_SIS"/>
</dbReference>
<dbReference type="Gene3D" id="1.10.10.2240">
    <property type="match status" value="1"/>
</dbReference>
<protein>
    <submittedName>
        <fullName evidence="2">SIS domain-containing protein</fullName>
    </submittedName>
</protein>
<dbReference type="InterPro" id="IPR035490">
    <property type="entry name" value="GlmS/FrlB_SIS"/>
</dbReference>
<dbReference type="CDD" id="cd05009">
    <property type="entry name" value="SIS_GlmS_GlmD_2"/>
    <property type="match status" value="1"/>
</dbReference>
<organism evidence="2 3">
    <name type="scientific">Candidatus Enterocloster excrementipullorum</name>
    <dbReference type="NCBI Taxonomy" id="2838559"/>
    <lineage>
        <taxon>Bacteria</taxon>
        <taxon>Bacillati</taxon>
        <taxon>Bacillota</taxon>
        <taxon>Clostridia</taxon>
        <taxon>Lachnospirales</taxon>
        <taxon>Lachnospiraceae</taxon>
        <taxon>Enterocloster</taxon>
    </lineage>
</organism>
<dbReference type="Gene3D" id="3.40.50.10490">
    <property type="entry name" value="Glucose-6-phosphate isomerase like protein, domain 1"/>
    <property type="match status" value="1"/>
</dbReference>
<dbReference type="GO" id="GO:0006047">
    <property type="term" value="P:UDP-N-acetylglucosamine metabolic process"/>
    <property type="evidence" value="ECO:0007669"/>
    <property type="project" value="TreeGrafter"/>
</dbReference>
<gene>
    <name evidence="2" type="ORF">H9704_04300</name>
</gene>
<dbReference type="CDD" id="cd05710">
    <property type="entry name" value="SIS_1"/>
    <property type="match status" value="1"/>
</dbReference>
<evidence type="ECO:0000259" key="1">
    <source>
        <dbReference type="PROSITE" id="PS51464"/>
    </source>
</evidence>
<dbReference type="SUPFAM" id="SSF53697">
    <property type="entry name" value="SIS domain"/>
    <property type="match status" value="1"/>
</dbReference>
<proteinExistence type="predicted"/>
<dbReference type="GO" id="GO:0004360">
    <property type="term" value="F:glutamine-fructose-6-phosphate transaminase (isomerizing) activity"/>
    <property type="evidence" value="ECO:0007669"/>
    <property type="project" value="TreeGrafter"/>
</dbReference>
<reference evidence="2" key="1">
    <citation type="journal article" date="2021" name="PeerJ">
        <title>Extensive microbial diversity within the chicken gut microbiome revealed by metagenomics and culture.</title>
        <authorList>
            <person name="Gilroy R."/>
            <person name="Ravi A."/>
            <person name="Getino M."/>
            <person name="Pursley I."/>
            <person name="Horton D.L."/>
            <person name="Alikhan N.F."/>
            <person name="Baker D."/>
            <person name="Gharbi K."/>
            <person name="Hall N."/>
            <person name="Watson M."/>
            <person name="Adriaenssens E.M."/>
            <person name="Foster-Nyarko E."/>
            <person name="Jarju S."/>
            <person name="Secka A."/>
            <person name="Antonio M."/>
            <person name="Oren A."/>
            <person name="Chaudhuri R.R."/>
            <person name="La Ragione R."/>
            <person name="Hildebrand F."/>
            <person name="Pallen M.J."/>
        </authorList>
    </citation>
    <scope>NUCLEOTIDE SEQUENCE</scope>
    <source>
        <strain evidence="2">CHK180-15479</strain>
    </source>
</reference>
<evidence type="ECO:0000313" key="2">
    <source>
        <dbReference type="EMBL" id="HJC05360.1"/>
    </source>
</evidence>
<reference evidence="2" key="2">
    <citation type="submission" date="2021-04" db="EMBL/GenBank/DDBJ databases">
        <authorList>
            <person name="Gilroy R."/>
        </authorList>
    </citation>
    <scope>NUCLEOTIDE SEQUENCE</scope>
    <source>
        <strain evidence="2">CHK180-15479</strain>
    </source>
</reference>
<sequence length="322" mass="36038">MEPKQIIQSIKEKMPCVKSVYFVGCGASKAELYPGKYFLEMNSKNIRVGHYTANEFLHATPVAVDETAIVVTCSLGGTTPETVAASKKAMELGAQVIAVTHAAESPLAKNAHYVILHGFEKNYAAKLEKMTNVLMLAVEILNQYEGYAHYDEMQEAFGKIYDVIEKSVSFVLPSAKRFAEDYKDAPVIYVMSSGATQEVAYAFSICLLMEMQWVNSGSFHDGEFFHGPFEIVDKDVPFILLMNEGRTRALDSRALDFLNRFQAKTTVLDGKDFGIGSEVPAAVAEYFNPMVLTAVLRVYAEQLAIVRCHPLTQRRYMWKLEY</sequence>
<feature type="domain" description="SIS" evidence="1">
    <location>
        <begin position="6"/>
        <end position="146"/>
    </location>
</feature>
<dbReference type="EMBL" id="DWWT01000017">
    <property type="protein sequence ID" value="HJC05360.1"/>
    <property type="molecule type" value="Genomic_DNA"/>
</dbReference>
<dbReference type="GO" id="GO:0097367">
    <property type="term" value="F:carbohydrate derivative binding"/>
    <property type="evidence" value="ECO:0007669"/>
    <property type="project" value="InterPro"/>
</dbReference>
<dbReference type="PIRSF" id="PIRSF009290">
    <property type="entry name" value="FrlB"/>
    <property type="match status" value="1"/>
</dbReference>
<dbReference type="Pfam" id="PF01380">
    <property type="entry name" value="SIS"/>
    <property type="match status" value="1"/>
</dbReference>
<dbReference type="AlphaFoldDB" id="A0A9D2SGI6"/>
<comment type="caution">
    <text evidence="2">The sequence shown here is derived from an EMBL/GenBank/DDBJ whole genome shotgun (WGS) entry which is preliminary data.</text>
</comment>
<name>A0A9D2SGI6_9FIRM</name>
<evidence type="ECO:0000313" key="3">
    <source>
        <dbReference type="Proteomes" id="UP000823910"/>
    </source>
</evidence>
<dbReference type="GO" id="GO:0006002">
    <property type="term" value="P:fructose 6-phosphate metabolic process"/>
    <property type="evidence" value="ECO:0007669"/>
    <property type="project" value="TreeGrafter"/>
</dbReference>
<dbReference type="InterPro" id="IPR046348">
    <property type="entry name" value="SIS_dom_sf"/>
</dbReference>
<dbReference type="InterPro" id="IPR001347">
    <property type="entry name" value="SIS_dom"/>
</dbReference>
<dbReference type="InterPro" id="IPR024713">
    <property type="entry name" value="Fructosamine_deglycase_FrlB"/>
</dbReference>
<dbReference type="Gene3D" id="3.40.50.12570">
    <property type="match status" value="1"/>
</dbReference>
<dbReference type="Proteomes" id="UP000823910">
    <property type="component" value="Unassembled WGS sequence"/>
</dbReference>
<dbReference type="PANTHER" id="PTHR10937:SF14">
    <property type="entry name" value="FRUCTOSELYSINE 6-PHOSPHATE DEGLYCASE"/>
    <property type="match status" value="1"/>
</dbReference>
<dbReference type="GO" id="GO:0006487">
    <property type="term" value="P:protein N-linked glycosylation"/>
    <property type="evidence" value="ECO:0007669"/>
    <property type="project" value="TreeGrafter"/>
</dbReference>
<dbReference type="PROSITE" id="PS51464">
    <property type="entry name" value="SIS"/>
    <property type="match status" value="1"/>
</dbReference>
<dbReference type="PANTHER" id="PTHR10937">
    <property type="entry name" value="GLUCOSAMINE--FRUCTOSE-6-PHOSPHATE AMINOTRANSFERASE, ISOMERIZING"/>
    <property type="match status" value="1"/>
</dbReference>
<accession>A0A9D2SGI6</accession>